<feature type="region of interest" description="VHIID" evidence="3">
    <location>
        <begin position="422"/>
        <end position="487"/>
    </location>
</feature>
<dbReference type="AlphaFoldDB" id="A0AAU9N327"/>
<evidence type="ECO:0000313" key="4">
    <source>
        <dbReference type="EMBL" id="CAH1432467.1"/>
    </source>
</evidence>
<sequence length="720" mass="81995">MVMESRFHENLDYINAFSLDDENTLPNFDQFTSQTTGYRFRDEPLDLSFLDVPPSALNNDLATVNSSSQQDSPDVVTDFLNQFLMEENMENNNNTQGMFHDPVTLQAFENSFYEDLSEKHPPKPPPSVIVNFNLNPESPEEISGAYSTHSSTSGGDLFEIKSSLTQPQLPDSPPFKPTINATDSMINAHMVQNIFTDQQSILQYKKGMEEASKFLPPIKPLIIDLDKYNLPSKDPPKVIVKVENIETHNFSSNSNSSSPDGFRARKHYHLEDNDYEDERSSKHKPSSAVCEEEEAQLSEMFDRILLCANVNSKPDTFPDCHLTSLPPLAYNSWNASSWRSITNDSFDIRTLLINCAQSVASDDYRVATQQLNQIRRHASPSGNPAQRLAHVFAHGLEARLSGTGSQSQKSVKISAADKLKAFQAYVTTCPFKKNEVYFANRTIYEAALSSSTLHIVDFGIGYGFQWPILIKQLGDRRGGPPKLRITGIDRPEAGFRPAERVEETGRRLAGYCRRFNVPFEYNSIAVQNWETIRVEDFKVERNEFLAVNALTCFEKLLDESVIADNSPRDLVLKMIRELRPDVFIHSVVNGTYNAPFFVTRFKEALFHYSGLFDMFDATLDRGDARRRDFEREYCGNEVVNVIACEGRERVERPETYKQWQVRNMRAGFKARRIDPDLVSQMKSKVKAGYHKDFVFHEDEVWMLQGWKGRILCGISCWVSA</sequence>
<dbReference type="PANTHER" id="PTHR31636">
    <property type="entry name" value="OSJNBA0084A10.13 PROTEIN-RELATED"/>
    <property type="match status" value="1"/>
</dbReference>
<dbReference type="EMBL" id="CAKMRJ010003334">
    <property type="protein sequence ID" value="CAH1432467.1"/>
    <property type="molecule type" value="Genomic_DNA"/>
</dbReference>
<dbReference type="PROSITE" id="PS50985">
    <property type="entry name" value="GRAS"/>
    <property type="match status" value="1"/>
</dbReference>
<comment type="caution">
    <text evidence="4">The sequence shown here is derived from an EMBL/GenBank/DDBJ whole genome shotgun (WGS) entry which is preliminary data.</text>
</comment>
<evidence type="ECO:0000313" key="5">
    <source>
        <dbReference type="Proteomes" id="UP001157418"/>
    </source>
</evidence>
<feature type="short sequence motif" description="VHIID" evidence="3">
    <location>
        <begin position="453"/>
        <end position="457"/>
    </location>
</feature>
<gene>
    <name evidence="4" type="ORF">LVIROSA_LOCUS19113</name>
</gene>
<organism evidence="4 5">
    <name type="scientific">Lactuca virosa</name>
    <dbReference type="NCBI Taxonomy" id="75947"/>
    <lineage>
        <taxon>Eukaryota</taxon>
        <taxon>Viridiplantae</taxon>
        <taxon>Streptophyta</taxon>
        <taxon>Embryophyta</taxon>
        <taxon>Tracheophyta</taxon>
        <taxon>Spermatophyta</taxon>
        <taxon>Magnoliopsida</taxon>
        <taxon>eudicotyledons</taxon>
        <taxon>Gunneridae</taxon>
        <taxon>Pentapetalae</taxon>
        <taxon>asterids</taxon>
        <taxon>campanulids</taxon>
        <taxon>Asterales</taxon>
        <taxon>Asteraceae</taxon>
        <taxon>Cichorioideae</taxon>
        <taxon>Cichorieae</taxon>
        <taxon>Lactucinae</taxon>
        <taxon>Lactuca</taxon>
    </lineage>
</organism>
<keyword evidence="2" id="KW-0804">Transcription</keyword>
<accession>A0AAU9N327</accession>
<comment type="caution">
    <text evidence="3">Lacks conserved residue(s) required for the propagation of feature annotation.</text>
</comment>
<reference evidence="4 5" key="1">
    <citation type="submission" date="2022-01" db="EMBL/GenBank/DDBJ databases">
        <authorList>
            <person name="Xiong W."/>
            <person name="Schranz E."/>
        </authorList>
    </citation>
    <scope>NUCLEOTIDE SEQUENCE [LARGE SCALE GENOMIC DNA]</scope>
</reference>
<protein>
    <submittedName>
        <fullName evidence="4">Uncharacterized protein</fullName>
    </submittedName>
</protein>
<keyword evidence="1" id="KW-0805">Transcription regulation</keyword>
<proteinExistence type="inferred from homology"/>
<dbReference type="Pfam" id="PF03514">
    <property type="entry name" value="GRAS"/>
    <property type="match status" value="1"/>
</dbReference>
<dbReference type="Proteomes" id="UP001157418">
    <property type="component" value="Unassembled WGS sequence"/>
</dbReference>
<evidence type="ECO:0000256" key="1">
    <source>
        <dbReference type="ARBA" id="ARBA00023015"/>
    </source>
</evidence>
<comment type="similarity">
    <text evidence="3">Belongs to the GRAS family.</text>
</comment>
<feature type="region of interest" description="Leucine repeat II (LRII)" evidence="3">
    <location>
        <begin position="503"/>
        <end position="535"/>
    </location>
</feature>
<evidence type="ECO:0000256" key="3">
    <source>
        <dbReference type="PROSITE-ProRule" id="PRU01191"/>
    </source>
</evidence>
<dbReference type="InterPro" id="IPR005202">
    <property type="entry name" value="TF_GRAS"/>
</dbReference>
<evidence type="ECO:0000256" key="2">
    <source>
        <dbReference type="ARBA" id="ARBA00023163"/>
    </source>
</evidence>
<feature type="region of interest" description="SAW" evidence="3">
    <location>
        <begin position="643"/>
        <end position="718"/>
    </location>
</feature>
<keyword evidence="5" id="KW-1185">Reference proteome</keyword>
<name>A0AAU9N327_9ASTR</name>